<evidence type="ECO:0000256" key="1">
    <source>
        <dbReference type="SAM" id="Coils"/>
    </source>
</evidence>
<name>A0A2P2E5D0_9LEPT</name>
<gene>
    <name evidence="2" type="ORF">LPTSP4_36290</name>
</gene>
<dbReference type="AlphaFoldDB" id="A0A2P2E5D0"/>
<feature type="coiled-coil region" evidence="1">
    <location>
        <begin position="112"/>
        <end position="160"/>
    </location>
</feature>
<accession>A0A2P2E5D0</accession>
<evidence type="ECO:0000313" key="2">
    <source>
        <dbReference type="EMBL" id="GBF52091.1"/>
    </source>
</evidence>
<dbReference type="RefSeq" id="WP_108978493.1">
    <property type="nucleotide sequence ID" value="NZ_BFBB01000010.1"/>
</dbReference>
<evidence type="ECO:0000313" key="3">
    <source>
        <dbReference type="Proteomes" id="UP000245133"/>
    </source>
</evidence>
<comment type="caution">
    <text evidence="2">The sequence shown here is derived from an EMBL/GenBank/DDBJ whole genome shotgun (WGS) entry which is preliminary data.</text>
</comment>
<protein>
    <submittedName>
        <fullName evidence="2">Uncharacterized protein</fullName>
    </submittedName>
</protein>
<sequence length="167" mass="19567">MLSIQNIVQFGKAYGFANYEKFRLHYLVASTRTPDGQDGYLAYGLELGLTAFGKDPDSARNDLRAIAREFLSKEERTHEEVFYLLSNTIGEKYWALYRQVCFLFGDPDFEKNKNLTSENKRLKEDIADLHEDYTIQKIEKNQLLEEFEKMKKEFEDLKDGNLTHGKF</sequence>
<keyword evidence="1" id="KW-0175">Coiled coil</keyword>
<keyword evidence="3" id="KW-1185">Reference proteome</keyword>
<dbReference type="EMBL" id="BFBB01000010">
    <property type="protein sequence ID" value="GBF52091.1"/>
    <property type="molecule type" value="Genomic_DNA"/>
</dbReference>
<dbReference type="Proteomes" id="UP000245133">
    <property type="component" value="Unassembled WGS sequence"/>
</dbReference>
<dbReference type="OrthoDB" id="9976380at2"/>
<organism evidence="2 3">
    <name type="scientific">Leptospira ryugenii</name>
    <dbReference type="NCBI Taxonomy" id="1917863"/>
    <lineage>
        <taxon>Bacteria</taxon>
        <taxon>Pseudomonadati</taxon>
        <taxon>Spirochaetota</taxon>
        <taxon>Spirochaetia</taxon>
        <taxon>Leptospirales</taxon>
        <taxon>Leptospiraceae</taxon>
        <taxon>Leptospira</taxon>
    </lineage>
</organism>
<proteinExistence type="predicted"/>
<reference evidence="2 3" key="1">
    <citation type="submission" date="2018-02" db="EMBL/GenBank/DDBJ databases">
        <title>Novel Leptospira species isolated from soil and water in Japan.</title>
        <authorList>
            <person name="Nakao R."/>
            <person name="Masuzawa T."/>
        </authorList>
    </citation>
    <scope>NUCLEOTIDE SEQUENCE [LARGE SCALE GENOMIC DNA]</scope>
    <source>
        <strain evidence="2 3">YH101</strain>
    </source>
</reference>